<gene>
    <name evidence="3" type="ORF">AK829_03285</name>
</gene>
<keyword evidence="4" id="KW-1185">Reference proteome</keyword>
<organism evidence="3 4">
    <name type="scientific">Corynebacterium riegelii</name>
    <dbReference type="NCBI Taxonomy" id="156976"/>
    <lineage>
        <taxon>Bacteria</taxon>
        <taxon>Bacillati</taxon>
        <taxon>Actinomycetota</taxon>
        <taxon>Actinomycetes</taxon>
        <taxon>Mycobacteriales</taxon>
        <taxon>Corynebacteriaceae</taxon>
        <taxon>Corynebacterium</taxon>
    </lineage>
</organism>
<evidence type="ECO:0000313" key="3">
    <source>
        <dbReference type="EMBL" id="AKV58351.1"/>
    </source>
</evidence>
<dbReference type="GO" id="GO:0003700">
    <property type="term" value="F:DNA-binding transcription factor activity"/>
    <property type="evidence" value="ECO:0007669"/>
    <property type="project" value="InterPro"/>
</dbReference>
<keyword evidence="1" id="KW-0238">DNA-binding</keyword>
<sequence length="229" mass="24785">MKISDVAAAAGCSVRSVRHLHEAGVVEEPARTSGNYREYSVRDLAAVIRARALIDAGVPVADVQSDDAVARSLTLLDERIRHLQHQRERLALIQHAPLGAPEDIRQRLSAVFEDADTLQLELDSWDLMALTGVATSATWTVLRRNLDDQTCIAAAREAGRLWSELATLTSRDEKVTPIVQRLHELFPLGLMRGVLETLQPAQTGLAVGDVPTRGAQAFALESIAGSLGG</sequence>
<dbReference type="CDD" id="cd00592">
    <property type="entry name" value="HTH_MerR-like"/>
    <property type="match status" value="1"/>
</dbReference>
<dbReference type="Proteomes" id="UP000060016">
    <property type="component" value="Chromosome"/>
</dbReference>
<dbReference type="SMART" id="SM00422">
    <property type="entry name" value="HTH_MERR"/>
    <property type="match status" value="1"/>
</dbReference>
<dbReference type="AlphaFoldDB" id="A0A0K1RAY2"/>
<feature type="domain" description="HTH merR-type" evidence="2">
    <location>
        <begin position="1"/>
        <end position="64"/>
    </location>
</feature>
<evidence type="ECO:0000313" key="4">
    <source>
        <dbReference type="Proteomes" id="UP000060016"/>
    </source>
</evidence>
<dbReference type="STRING" id="156976.AK829_03285"/>
<dbReference type="RefSeq" id="WP_052204230.1">
    <property type="nucleotide sequence ID" value="NZ_CP012342.1"/>
</dbReference>
<dbReference type="Pfam" id="PF13411">
    <property type="entry name" value="MerR_1"/>
    <property type="match status" value="1"/>
</dbReference>
<dbReference type="EMBL" id="CP012342">
    <property type="protein sequence ID" value="AKV58351.1"/>
    <property type="molecule type" value="Genomic_DNA"/>
</dbReference>
<proteinExistence type="predicted"/>
<name>A0A0K1RAY2_9CORY</name>
<dbReference type="InterPro" id="IPR047057">
    <property type="entry name" value="MerR_fam"/>
</dbReference>
<dbReference type="SUPFAM" id="SSF46955">
    <property type="entry name" value="Putative DNA-binding domain"/>
    <property type="match status" value="1"/>
</dbReference>
<dbReference type="PANTHER" id="PTHR30204:SF93">
    <property type="entry name" value="HTH MERR-TYPE DOMAIN-CONTAINING PROTEIN"/>
    <property type="match status" value="1"/>
</dbReference>
<dbReference type="Gene3D" id="1.10.1660.10">
    <property type="match status" value="1"/>
</dbReference>
<accession>A0A0K1RAY2</accession>
<dbReference type="KEGG" id="crie:AK829_03285"/>
<dbReference type="PATRIC" id="fig|156976.3.peg.648"/>
<protein>
    <recommendedName>
        <fullName evidence="2">HTH merR-type domain-containing protein</fullName>
    </recommendedName>
</protein>
<evidence type="ECO:0000259" key="2">
    <source>
        <dbReference type="PROSITE" id="PS50937"/>
    </source>
</evidence>
<dbReference type="PROSITE" id="PS50937">
    <property type="entry name" value="HTH_MERR_2"/>
    <property type="match status" value="1"/>
</dbReference>
<reference evidence="3 4" key="1">
    <citation type="submission" date="2015-08" db="EMBL/GenBank/DDBJ databases">
        <authorList>
            <person name="Babu N.S."/>
            <person name="Beckwith C.J."/>
            <person name="Beseler K.G."/>
            <person name="Brison A."/>
            <person name="Carone J.V."/>
            <person name="Caskin T.P."/>
            <person name="Diamond M."/>
            <person name="Durham M.E."/>
            <person name="Foxe J.M."/>
            <person name="Go M."/>
            <person name="Henderson B.A."/>
            <person name="Jones I.B."/>
            <person name="McGettigan J.A."/>
            <person name="Micheletti S.J."/>
            <person name="Nasrallah M.E."/>
            <person name="Ortiz D."/>
            <person name="Piller C.R."/>
            <person name="Privatt S.R."/>
            <person name="Schneider S.L."/>
            <person name="Sharp S."/>
            <person name="Smith T.C."/>
            <person name="Stanton J.D."/>
            <person name="Ullery H.E."/>
            <person name="Wilson R.J."/>
            <person name="Serrano M.G."/>
            <person name="Buck G."/>
            <person name="Lee V."/>
            <person name="Wang Y."/>
            <person name="Carvalho R."/>
            <person name="Voegtly L."/>
            <person name="Shi R."/>
            <person name="Duckworth R."/>
            <person name="Johnson A."/>
            <person name="Loviza R."/>
            <person name="Walstead R."/>
            <person name="Shah Z."/>
            <person name="Kiflezghi M."/>
            <person name="Wade K."/>
            <person name="Ball S.L."/>
            <person name="Bradley K.W."/>
            <person name="Asai D.J."/>
            <person name="Bowman C.A."/>
            <person name="Russell D.A."/>
            <person name="Pope W.H."/>
            <person name="Jacobs-Sera D."/>
            <person name="Hendrix R.W."/>
            <person name="Hatfull G.F."/>
        </authorList>
    </citation>
    <scope>NUCLEOTIDE SEQUENCE [LARGE SCALE GENOMIC DNA]</scope>
    <source>
        <strain evidence="3 4">PUDD_83A45</strain>
    </source>
</reference>
<dbReference type="InterPro" id="IPR000551">
    <property type="entry name" value="MerR-type_HTH_dom"/>
</dbReference>
<dbReference type="InterPro" id="IPR009061">
    <property type="entry name" value="DNA-bd_dom_put_sf"/>
</dbReference>
<evidence type="ECO:0000256" key="1">
    <source>
        <dbReference type="ARBA" id="ARBA00023125"/>
    </source>
</evidence>
<dbReference type="GO" id="GO:0003677">
    <property type="term" value="F:DNA binding"/>
    <property type="evidence" value="ECO:0007669"/>
    <property type="project" value="UniProtKB-KW"/>
</dbReference>
<dbReference type="PANTHER" id="PTHR30204">
    <property type="entry name" value="REDOX-CYCLING DRUG-SENSING TRANSCRIPTIONAL ACTIVATOR SOXR"/>
    <property type="match status" value="1"/>
</dbReference>